<proteinExistence type="predicted"/>
<dbReference type="Proteomes" id="UP000198211">
    <property type="component" value="Unassembled WGS sequence"/>
</dbReference>
<comment type="caution">
    <text evidence="1">The sequence shown here is derived from an EMBL/GenBank/DDBJ whole genome shotgun (WGS) entry which is preliminary data.</text>
</comment>
<dbReference type="STRING" id="4795.A0A225WHA2"/>
<dbReference type="AlphaFoldDB" id="A0A225WHA2"/>
<reference evidence="2" key="1">
    <citation type="submission" date="2017-03" db="EMBL/GenBank/DDBJ databases">
        <title>Phytopthora megakarya and P. palmivora, two closely related causual agents of cacao black pod achieved similar genome size and gene model numbers by different mechanisms.</title>
        <authorList>
            <person name="Ali S."/>
            <person name="Shao J."/>
            <person name="Larry D.J."/>
            <person name="Kronmiller B."/>
            <person name="Shen D."/>
            <person name="Strem M.D."/>
            <person name="Melnick R.L."/>
            <person name="Guiltinan M.J."/>
            <person name="Tyler B.M."/>
            <person name="Meinhardt L.W."/>
            <person name="Bailey B.A."/>
        </authorList>
    </citation>
    <scope>NUCLEOTIDE SEQUENCE [LARGE SCALE GENOMIC DNA]</scope>
    <source>
        <strain evidence="2">zdho120</strain>
    </source>
</reference>
<evidence type="ECO:0000313" key="2">
    <source>
        <dbReference type="Proteomes" id="UP000198211"/>
    </source>
</evidence>
<accession>A0A225WHA2</accession>
<name>A0A225WHA2_9STRA</name>
<organism evidence="1 2">
    <name type="scientific">Phytophthora megakarya</name>
    <dbReference type="NCBI Taxonomy" id="4795"/>
    <lineage>
        <taxon>Eukaryota</taxon>
        <taxon>Sar</taxon>
        <taxon>Stramenopiles</taxon>
        <taxon>Oomycota</taxon>
        <taxon>Peronosporomycetes</taxon>
        <taxon>Peronosporales</taxon>
        <taxon>Peronosporaceae</taxon>
        <taxon>Phytophthora</taxon>
    </lineage>
</organism>
<protein>
    <submittedName>
        <fullName evidence="1">Uncharacterized protein</fullName>
    </submittedName>
</protein>
<gene>
    <name evidence="1" type="ORF">PHMEG_0009376</name>
</gene>
<evidence type="ECO:0000313" key="1">
    <source>
        <dbReference type="EMBL" id="OWZ16784.1"/>
    </source>
</evidence>
<sequence length="85" mass="9756">MQNLSAAVTIPTPSSPESIEDIPEALQSLATYSTEYFSNVLSELVDKMVRFTKQQLRQNACQQIDLVLVVYWMNLLLQSFRMELE</sequence>
<keyword evidence="2" id="KW-1185">Reference proteome</keyword>
<dbReference type="EMBL" id="NBNE01000871">
    <property type="protein sequence ID" value="OWZ16784.1"/>
    <property type="molecule type" value="Genomic_DNA"/>
</dbReference>